<dbReference type="Pfam" id="PF02992">
    <property type="entry name" value="Transposase_21"/>
    <property type="match status" value="1"/>
</dbReference>
<evidence type="ECO:0000256" key="2">
    <source>
        <dbReference type="SAM" id="SignalP"/>
    </source>
</evidence>
<reference evidence="3" key="1">
    <citation type="submission" date="2021-03" db="EMBL/GenBank/DDBJ databases">
        <title>Draft genome sequence of rust myrtle Austropuccinia psidii MF-1, a brazilian biotype.</title>
        <authorList>
            <person name="Quecine M.C."/>
            <person name="Pachon D.M.R."/>
            <person name="Bonatelli M.L."/>
            <person name="Correr F.H."/>
            <person name="Franceschini L.M."/>
            <person name="Leite T.F."/>
            <person name="Margarido G.R.A."/>
            <person name="Almeida C.A."/>
            <person name="Ferrarezi J.A."/>
            <person name="Labate C.A."/>
        </authorList>
    </citation>
    <scope>NUCLEOTIDE SEQUENCE</scope>
    <source>
        <strain evidence="3">MF-1</strain>
    </source>
</reference>
<protein>
    <submittedName>
        <fullName evidence="3">Uncharacterized protein</fullName>
    </submittedName>
</protein>
<sequence>FILYFIIWLHLECGISRSNCRKAWDMIVHIIKMISRQDTHGFVVPNIPSDLQTISKSFKIEFELERYVCCQRCYALYDIKVAPSYCDKKISANSVPCGTELFKISKLKPLSVINFTTKDPEVFRAPRQIGHIRLSGQPRLRIPYTSFITQSLSDWLKWFINTPETENQIEEWTSSLSSKCSSKISDVLQAKCWKIIMGTDGPQTNLNLGFSLFIDWFNPRGNQISGKQVSMGIIALNCLNLPPRLRFKQDYTCLSGIIPAPNQPDMFTTNNILRPLVDDLLVLSQGIKISTPKYPHGRKVTVRLIGLIGDVVATHKVSGFMSHSAKQFCSWCEINNDERCTLNLGTLRNKNKVLALSCKWKETPSTTARQRLSRQTGVRWSELNRLPYWDPVLCVVLGIMHNWYKGVLWHHFRFRWGFDIEVFHETTKESDNSEIESETMDLDATGDSDTSNEQTNDPVVGYLSNDLKETLKKNSKRSSFQRE</sequence>
<dbReference type="EMBL" id="AVOT02106266">
    <property type="protein sequence ID" value="MBW0579920.1"/>
    <property type="molecule type" value="Genomic_DNA"/>
</dbReference>
<dbReference type="InterPro" id="IPR004242">
    <property type="entry name" value="Transposase_21"/>
</dbReference>
<accession>A0A9Q3Q0J6</accession>
<keyword evidence="4" id="KW-1185">Reference proteome</keyword>
<dbReference type="Proteomes" id="UP000765509">
    <property type="component" value="Unassembled WGS sequence"/>
</dbReference>
<proteinExistence type="predicted"/>
<feature type="signal peptide" evidence="2">
    <location>
        <begin position="1"/>
        <end position="18"/>
    </location>
</feature>
<dbReference type="OrthoDB" id="2505776at2759"/>
<feature type="compositionally biased region" description="Polar residues" evidence="1">
    <location>
        <begin position="447"/>
        <end position="457"/>
    </location>
</feature>
<evidence type="ECO:0000313" key="4">
    <source>
        <dbReference type="Proteomes" id="UP000765509"/>
    </source>
</evidence>
<feature type="region of interest" description="Disordered" evidence="1">
    <location>
        <begin position="429"/>
        <end position="461"/>
    </location>
</feature>
<gene>
    <name evidence="3" type="ORF">O181_119635</name>
</gene>
<dbReference type="AlphaFoldDB" id="A0A9Q3Q0J6"/>
<comment type="caution">
    <text evidence="3">The sequence shown here is derived from an EMBL/GenBank/DDBJ whole genome shotgun (WGS) entry which is preliminary data.</text>
</comment>
<keyword evidence="2" id="KW-0732">Signal</keyword>
<evidence type="ECO:0000313" key="3">
    <source>
        <dbReference type="EMBL" id="MBW0579920.1"/>
    </source>
</evidence>
<feature type="compositionally biased region" description="Acidic residues" evidence="1">
    <location>
        <begin position="432"/>
        <end position="446"/>
    </location>
</feature>
<organism evidence="3 4">
    <name type="scientific">Austropuccinia psidii MF-1</name>
    <dbReference type="NCBI Taxonomy" id="1389203"/>
    <lineage>
        <taxon>Eukaryota</taxon>
        <taxon>Fungi</taxon>
        <taxon>Dikarya</taxon>
        <taxon>Basidiomycota</taxon>
        <taxon>Pucciniomycotina</taxon>
        <taxon>Pucciniomycetes</taxon>
        <taxon>Pucciniales</taxon>
        <taxon>Sphaerophragmiaceae</taxon>
        <taxon>Austropuccinia</taxon>
    </lineage>
</organism>
<name>A0A9Q3Q0J6_9BASI</name>
<feature type="non-terminal residue" evidence="3">
    <location>
        <position position="1"/>
    </location>
</feature>
<evidence type="ECO:0000256" key="1">
    <source>
        <dbReference type="SAM" id="MobiDB-lite"/>
    </source>
</evidence>
<feature type="chain" id="PRO_5040106737" evidence="2">
    <location>
        <begin position="19"/>
        <end position="483"/>
    </location>
</feature>